<dbReference type="eggNOG" id="ENOG5033DS2">
    <property type="taxonomic scope" value="Bacteria"/>
</dbReference>
<dbReference type="RefSeq" id="WP_013819814.1">
    <property type="nucleotide sequence ID" value="NC_015572.1"/>
</dbReference>
<evidence type="ECO:0000256" key="2">
    <source>
        <dbReference type="SAM" id="SignalP"/>
    </source>
</evidence>
<accession>G0A4J6</accession>
<feature type="transmembrane region" description="Helical" evidence="1">
    <location>
        <begin position="128"/>
        <end position="147"/>
    </location>
</feature>
<dbReference type="AlphaFoldDB" id="G0A4J6"/>
<keyword evidence="1" id="KW-0812">Transmembrane</keyword>
<name>G0A4J6_METMM</name>
<keyword evidence="1" id="KW-0472">Membrane</keyword>
<dbReference type="Gene3D" id="2.60.40.10">
    <property type="entry name" value="Immunoglobulins"/>
    <property type="match status" value="1"/>
</dbReference>
<dbReference type="EMBL" id="CP002738">
    <property type="protein sequence ID" value="AEG01587.1"/>
    <property type="molecule type" value="Genomic_DNA"/>
</dbReference>
<sequence length="154" mass="17061">MTSLFHRHFSFFSTASGILLLALQFPGLAQAQQQAPRLFSDTQTATAGYYRLNWESADIDPVVELQQADNPAFTDADIRYRGHDGASVVSGMPDGEWYYRARSITGGKVSPWSDTIAVKVAHHPLSRAWLFFGLGTLVFAATLLLIIRGTEQNR</sequence>
<evidence type="ECO:0008006" key="5">
    <source>
        <dbReference type="Google" id="ProtNLM"/>
    </source>
</evidence>
<proteinExistence type="predicted"/>
<dbReference type="OrthoDB" id="982755at2"/>
<protein>
    <recommendedName>
        <fullName evidence="5">Fibronectin type-III domain-containing protein</fullName>
    </recommendedName>
</protein>
<reference evidence="4" key="3">
    <citation type="submission" date="2011-05" db="EMBL/GenBank/DDBJ databases">
        <title>Complete sequence of Methylomonas methanica MC09.</title>
        <authorList>
            <consortium name="US DOE Joint Genome Institute"/>
            <person name="Lucas S."/>
            <person name="Han J."/>
            <person name="Lapidus A."/>
            <person name="Cheng J.-F."/>
            <person name="Goodwin L."/>
            <person name="Pitluck S."/>
            <person name="Peters L."/>
            <person name="Mikhailova N."/>
            <person name="Teshima H."/>
            <person name="Han C."/>
            <person name="Tapia R."/>
            <person name="Land M."/>
            <person name="Hauser L."/>
            <person name="Kyrpides N."/>
            <person name="Ivanova N."/>
            <person name="Pagani I."/>
            <person name="Stein L."/>
            <person name="Woyke T."/>
        </authorList>
    </citation>
    <scope>NUCLEOTIDE SEQUENCE [LARGE SCALE GENOMIC DNA]</scope>
    <source>
        <strain evidence="4">MC09</strain>
    </source>
</reference>
<keyword evidence="2" id="KW-0732">Signal</keyword>
<dbReference type="HOGENOM" id="CLU_116239_1_0_6"/>
<keyword evidence="1" id="KW-1133">Transmembrane helix</keyword>
<dbReference type="Proteomes" id="UP000008888">
    <property type="component" value="Chromosome"/>
</dbReference>
<keyword evidence="4" id="KW-1185">Reference proteome</keyword>
<evidence type="ECO:0000313" key="3">
    <source>
        <dbReference type="EMBL" id="AEG01587.1"/>
    </source>
</evidence>
<evidence type="ECO:0000313" key="4">
    <source>
        <dbReference type="Proteomes" id="UP000008888"/>
    </source>
</evidence>
<reference evidence="3 4" key="1">
    <citation type="journal article" date="2011" name="J. Bacteriol.">
        <title>Complete Genome Sequence of the Aerobic Marine Methanotroph Methylomonas methanica MC09.</title>
        <authorList>
            <person name="Boden R."/>
            <person name="Cunliffe M."/>
            <person name="Scanlan J."/>
            <person name="Moussard H."/>
            <person name="Kits K.D."/>
            <person name="Klotz M.G."/>
            <person name="Jetten M.S."/>
            <person name="Vuilleumier S."/>
            <person name="Han J."/>
            <person name="Peters L."/>
            <person name="Mikhailova N."/>
            <person name="Teshima H."/>
            <person name="Tapia R."/>
            <person name="Kyrpides N."/>
            <person name="Ivanova N."/>
            <person name="Pagani I."/>
            <person name="Cheng J.F."/>
            <person name="Goodwin L."/>
            <person name="Han C."/>
            <person name="Hauser L."/>
            <person name="Land M.L."/>
            <person name="Lapidus A."/>
            <person name="Lucas S."/>
            <person name="Pitluck S."/>
            <person name="Woyke T."/>
            <person name="Stein L."/>
            <person name="Murrell J.C."/>
        </authorList>
    </citation>
    <scope>NUCLEOTIDE SEQUENCE [LARGE SCALE GENOMIC DNA]</scope>
    <source>
        <strain evidence="3 4">MC09</strain>
    </source>
</reference>
<dbReference type="InterPro" id="IPR013783">
    <property type="entry name" value="Ig-like_fold"/>
</dbReference>
<dbReference type="KEGG" id="mmt:Metme_3213"/>
<feature type="chain" id="PRO_5003396538" description="Fibronectin type-III domain-containing protein" evidence="2">
    <location>
        <begin position="32"/>
        <end position="154"/>
    </location>
</feature>
<dbReference type="STRING" id="857087.Metme_3213"/>
<feature type="signal peptide" evidence="2">
    <location>
        <begin position="1"/>
        <end position="31"/>
    </location>
</feature>
<organism evidence="3 4">
    <name type="scientific">Methylomonas methanica (strain DSM 25384 / MC09)</name>
    <dbReference type="NCBI Taxonomy" id="857087"/>
    <lineage>
        <taxon>Bacteria</taxon>
        <taxon>Pseudomonadati</taxon>
        <taxon>Pseudomonadota</taxon>
        <taxon>Gammaproteobacteria</taxon>
        <taxon>Methylococcales</taxon>
        <taxon>Methylococcaceae</taxon>
        <taxon>Methylomonas</taxon>
    </lineage>
</organism>
<reference key="2">
    <citation type="submission" date="2011-05" db="EMBL/GenBank/DDBJ databases">
        <title>Complete genome sequence of the aerobic marine methanotroph Methylomonas methanica MC09.</title>
        <authorList>
            <person name="Boden R."/>
            <person name="Cunliffe M."/>
            <person name="Scanlan J."/>
            <person name="Moussard H."/>
            <person name="Kits K.D."/>
            <person name="Klotz M."/>
            <person name="Jetten M."/>
            <person name="Vuilleumier S."/>
            <person name="Han J."/>
            <person name="Peters L."/>
            <person name="Mikhailova N."/>
            <person name="Teshima H."/>
            <person name="Tapia R."/>
            <person name="Kyrpides N."/>
            <person name="Ivanova N."/>
            <person name="Pagani I."/>
            <person name="Cheng J.-F."/>
            <person name="Goodwin L."/>
            <person name="Han C."/>
            <person name="Hauser L."/>
            <person name="Land M."/>
            <person name="Lapidus A."/>
            <person name="Lucas S."/>
            <person name="Pitluck S."/>
            <person name="Woyke T."/>
            <person name="Stein L.Y."/>
            <person name="Murrell C."/>
        </authorList>
    </citation>
    <scope>NUCLEOTIDE SEQUENCE</scope>
    <source>
        <strain>MC09</strain>
    </source>
</reference>
<gene>
    <name evidence="3" type="ordered locus">Metme_3213</name>
</gene>
<evidence type="ECO:0000256" key="1">
    <source>
        <dbReference type="SAM" id="Phobius"/>
    </source>
</evidence>